<organism evidence="1 2">
    <name type="scientific">Leptospirillum ferriphilum</name>
    <dbReference type="NCBI Taxonomy" id="178606"/>
    <lineage>
        <taxon>Bacteria</taxon>
        <taxon>Pseudomonadati</taxon>
        <taxon>Nitrospirota</taxon>
        <taxon>Nitrospiria</taxon>
        <taxon>Nitrospirales</taxon>
        <taxon>Nitrospiraceae</taxon>
        <taxon>Leptospirillum</taxon>
    </lineage>
</organism>
<name>A0A094YJI8_9BACT</name>
<evidence type="ECO:0000313" key="2">
    <source>
        <dbReference type="Proteomes" id="UP000029452"/>
    </source>
</evidence>
<gene>
    <name evidence="1" type="ORF">LptCag_0412</name>
</gene>
<comment type="caution">
    <text evidence="1">The sequence shown here is derived from an EMBL/GenBank/DDBJ whole genome shotgun (WGS) entry which is preliminary data.</text>
</comment>
<dbReference type="Proteomes" id="UP000029452">
    <property type="component" value="Unassembled WGS sequence"/>
</dbReference>
<evidence type="ECO:0000313" key="1">
    <source>
        <dbReference type="EMBL" id="KGA93376.1"/>
    </source>
</evidence>
<accession>A0A094YJI8</accession>
<proteinExistence type="predicted"/>
<dbReference type="EMBL" id="JPGK01000007">
    <property type="protein sequence ID" value="KGA93376.1"/>
    <property type="molecule type" value="Genomic_DNA"/>
</dbReference>
<dbReference type="AlphaFoldDB" id="A0A094YJI8"/>
<sequence length="47" mass="5498">MQKYVTEDYIGPVHVIIRKTVPKNRSKDLRLGQFLLQALKHPGSFQF</sequence>
<reference evidence="1 2" key="1">
    <citation type="submission" date="2014-06" db="EMBL/GenBank/DDBJ databases">
        <title>Draft genome sequence of iron oxidizing acidophile Leptospirillum ferriphilum DSM14647.</title>
        <authorList>
            <person name="Cardenas J.P."/>
            <person name="Lazcano M."/>
            <person name="Ossandon F.J."/>
            <person name="Corbett M."/>
            <person name="Holmes D.S."/>
            <person name="Watkin E."/>
        </authorList>
    </citation>
    <scope>NUCLEOTIDE SEQUENCE [LARGE SCALE GENOMIC DNA]</scope>
    <source>
        <strain evidence="1 2">DSM 14647</strain>
    </source>
</reference>
<protein>
    <submittedName>
        <fullName evidence="1">Uncharacterized protein</fullName>
    </submittedName>
</protein>